<dbReference type="AlphaFoldDB" id="A0A382W4E1"/>
<gene>
    <name evidence="1" type="ORF">METZ01_LOCUS406009</name>
</gene>
<reference evidence="1" key="1">
    <citation type="submission" date="2018-05" db="EMBL/GenBank/DDBJ databases">
        <authorList>
            <person name="Lanie J.A."/>
            <person name="Ng W.-L."/>
            <person name="Kazmierczak K.M."/>
            <person name="Andrzejewski T.M."/>
            <person name="Davidsen T.M."/>
            <person name="Wayne K.J."/>
            <person name="Tettelin H."/>
            <person name="Glass J.I."/>
            <person name="Rusch D."/>
            <person name="Podicherti R."/>
            <person name="Tsui H.-C.T."/>
            <person name="Winkler M.E."/>
        </authorList>
    </citation>
    <scope>NUCLEOTIDE SEQUENCE</scope>
</reference>
<evidence type="ECO:0000313" key="1">
    <source>
        <dbReference type="EMBL" id="SVD53155.1"/>
    </source>
</evidence>
<feature type="non-terminal residue" evidence="1">
    <location>
        <position position="1"/>
    </location>
</feature>
<organism evidence="1">
    <name type="scientific">marine metagenome</name>
    <dbReference type="NCBI Taxonomy" id="408172"/>
    <lineage>
        <taxon>unclassified sequences</taxon>
        <taxon>metagenomes</taxon>
        <taxon>ecological metagenomes</taxon>
    </lineage>
</organism>
<sequence>VVVAGSLLALVNHFKASQIIRHRYQQRPNWAQPIPT</sequence>
<proteinExistence type="predicted"/>
<accession>A0A382W4E1</accession>
<dbReference type="EMBL" id="UINC01156628">
    <property type="protein sequence ID" value="SVD53155.1"/>
    <property type="molecule type" value="Genomic_DNA"/>
</dbReference>
<protein>
    <submittedName>
        <fullName evidence="1">Uncharacterized protein</fullName>
    </submittedName>
</protein>
<name>A0A382W4E1_9ZZZZ</name>